<evidence type="ECO:0000256" key="1">
    <source>
        <dbReference type="ARBA" id="ARBA00022980"/>
    </source>
</evidence>
<proteinExistence type="predicted"/>
<evidence type="ECO:0000313" key="3">
    <source>
        <dbReference type="EMBL" id="SVB72376.1"/>
    </source>
</evidence>
<dbReference type="GO" id="GO:0006412">
    <property type="term" value="P:translation"/>
    <property type="evidence" value="ECO:0007669"/>
    <property type="project" value="InterPro"/>
</dbReference>
<dbReference type="PANTHER" id="PTHR33280:SF6">
    <property type="entry name" value="LARGE RIBOSOMAL SUBUNIT PROTEIN BL31A"/>
    <property type="match status" value="1"/>
</dbReference>
<evidence type="ECO:0008006" key="4">
    <source>
        <dbReference type="Google" id="ProtNLM"/>
    </source>
</evidence>
<name>A0A382GAV2_9ZZZZ</name>
<reference evidence="3" key="1">
    <citation type="submission" date="2018-05" db="EMBL/GenBank/DDBJ databases">
        <authorList>
            <person name="Lanie J.A."/>
            <person name="Ng W.-L."/>
            <person name="Kazmierczak K.M."/>
            <person name="Andrzejewski T.M."/>
            <person name="Davidsen T.M."/>
            <person name="Wayne K.J."/>
            <person name="Tettelin H."/>
            <person name="Glass J.I."/>
            <person name="Rusch D."/>
            <person name="Podicherti R."/>
            <person name="Tsui H.-C.T."/>
            <person name="Winkler M.E."/>
        </authorList>
    </citation>
    <scope>NUCLEOTIDE SEQUENCE</scope>
</reference>
<dbReference type="AlphaFoldDB" id="A0A382GAV2"/>
<gene>
    <name evidence="3" type="ORF">METZ01_LOCUS225230</name>
</gene>
<keyword evidence="2" id="KW-0687">Ribonucleoprotein</keyword>
<dbReference type="EMBL" id="UINC01054540">
    <property type="protein sequence ID" value="SVB72376.1"/>
    <property type="molecule type" value="Genomic_DNA"/>
</dbReference>
<dbReference type="PRINTS" id="PR01249">
    <property type="entry name" value="RIBOSOMALL31"/>
</dbReference>
<dbReference type="SUPFAM" id="SSF143800">
    <property type="entry name" value="L28p-like"/>
    <property type="match status" value="1"/>
</dbReference>
<dbReference type="PROSITE" id="PS01143">
    <property type="entry name" value="RIBOSOMAL_L31"/>
    <property type="match status" value="1"/>
</dbReference>
<evidence type="ECO:0000256" key="2">
    <source>
        <dbReference type="ARBA" id="ARBA00023274"/>
    </source>
</evidence>
<sequence length="89" mass="10450">MLIILFYYIKLSFMKEKIHPSYHKIKVVMTDGSHFETMSTWGKEGDTLKLDIDSKSHPAWIGGNQKILDKGRVNKFFKKFKNLRSVETK</sequence>
<dbReference type="InterPro" id="IPR034704">
    <property type="entry name" value="Ribosomal_bL28/bL31-like_sf"/>
</dbReference>
<dbReference type="NCBIfam" id="TIGR00105">
    <property type="entry name" value="L31"/>
    <property type="match status" value="1"/>
</dbReference>
<keyword evidence="1" id="KW-0689">Ribosomal protein</keyword>
<dbReference type="Pfam" id="PF01197">
    <property type="entry name" value="Ribosomal_L31"/>
    <property type="match status" value="1"/>
</dbReference>
<dbReference type="PANTHER" id="PTHR33280">
    <property type="entry name" value="50S RIBOSOMAL PROTEIN L31, CHLOROPLASTIC"/>
    <property type="match status" value="1"/>
</dbReference>
<dbReference type="NCBIfam" id="NF001809">
    <property type="entry name" value="PRK00528.1"/>
    <property type="match status" value="1"/>
</dbReference>
<protein>
    <recommendedName>
        <fullName evidence="4">50S ribosomal protein L31</fullName>
    </recommendedName>
</protein>
<dbReference type="Gene3D" id="4.10.830.30">
    <property type="entry name" value="Ribosomal protein L31"/>
    <property type="match status" value="1"/>
</dbReference>
<dbReference type="GO" id="GO:0003735">
    <property type="term" value="F:structural constituent of ribosome"/>
    <property type="evidence" value="ECO:0007669"/>
    <property type="project" value="InterPro"/>
</dbReference>
<dbReference type="InterPro" id="IPR042105">
    <property type="entry name" value="Ribosomal_bL31_sf"/>
</dbReference>
<organism evidence="3">
    <name type="scientific">marine metagenome</name>
    <dbReference type="NCBI Taxonomy" id="408172"/>
    <lineage>
        <taxon>unclassified sequences</taxon>
        <taxon>metagenomes</taxon>
        <taxon>ecological metagenomes</taxon>
    </lineage>
</organism>
<dbReference type="GO" id="GO:1990904">
    <property type="term" value="C:ribonucleoprotein complex"/>
    <property type="evidence" value="ECO:0007669"/>
    <property type="project" value="UniProtKB-KW"/>
</dbReference>
<dbReference type="GO" id="GO:0005840">
    <property type="term" value="C:ribosome"/>
    <property type="evidence" value="ECO:0007669"/>
    <property type="project" value="UniProtKB-KW"/>
</dbReference>
<accession>A0A382GAV2</accession>
<dbReference type="InterPro" id="IPR002150">
    <property type="entry name" value="Ribosomal_bL31"/>
</dbReference>